<evidence type="ECO:0000256" key="4">
    <source>
        <dbReference type="ARBA" id="ARBA00023163"/>
    </source>
</evidence>
<name>A0AAV5GX27_9BASI</name>
<dbReference type="PROSITE" id="PS51088">
    <property type="entry name" value="TEA_2"/>
    <property type="match status" value="1"/>
</dbReference>
<dbReference type="Pfam" id="PF01285">
    <property type="entry name" value="TEA"/>
    <property type="match status" value="1"/>
</dbReference>
<feature type="compositionally biased region" description="Low complexity" evidence="7">
    <location>
        <begin position="325"/>
        <end position="335"/>
    </location>
</feature>
<feature type="compositionally biased region" description="Acidic residues" evidence="7">
    <location>
        <begin position="58"/>
        <end position="70"/>
    </location>
</feature>
<accession>A0AAV5GX27</accession>
<evidence type="ECO:0000256" key="5">
    <source>
        <dbReference type="ARBA" id="ARBA00023242"/>
    </source>
</evidence>
<feature type="compositionally biased region" description="Basic and acidic residues" evidence="7">
    <location>
        <begin position="510"/>
        <end position="519"/>
    </location>
</feature>
<dbReference type="InterPro" id="IPR050937">
    <property type="entry name" value="TEC1_TEAD_TF"/>
</dbReference>
<evidence type="ECO:0000256" key="3">
    <source>
        <dbReference type="ARBA" id="ARBA00023015"/>
    </source>
</evidence>
<feature type="domain" description="TEA" evidence="8">
    <location>
        <begin position="106"/>
        <end position="180"/>
    </location>
</feature>
<keyword evidence="3" id="KW-0805">Transcription regulation</keyword>
<dbReference type="Gene3D" id="6.10.20.40">
    <property type="entry name" value="TEA/ATTS domain"/>
    <property type="match status" value="1"/>
</dbReference>
<evidence type="ECO:0000259" key="8">
    <source>
        <dbReference type="PROSITE" id="PS51088"/>
    </source>
</evidence>
<feature type="compositionally biased region" description="Low complexity" evidence="7">
    <location>
        <begin position="23"/>
        <end position="57"/>
    </location>
</feature>
<comment type="subcellular location">
    <subcellularLocation>
        <location evidence="1">Nucleus</location>
    </subcellularLocation>
</comment>
<feature type="compositionally biased region" description="Basic and acidic residues" evidence="7">
    <location>
        <begin position="12"/>
        <end position="22"/>
    </location>
</feature>
<dbReference type="InterPro" id="IPR000818">
    <property type="entry name" value="TEA/ATTS_dom"/>
</dbReference>
<feature type="compositionally biased region" description="Basic residues" evidence="7">
    <location>
        <begin position="279"/>
        <end position="294"/>
    </location>
</feature>
<feature type="region of interest" description="Disordered" evidence="7">
    <location>
        <begin position="1"/>
        <end position="103"/>
    </location>
</feature>
<dbReference type="AlphaFoldDB" id="A0AAV5GX27"/>
<dbReference type="InterPro" id="IPR038096">
    <property type="entry name" value="TEA/ATTS_sf"/>
</dbReference>
<dbReference type="GO" id="GO:0005634">
    <property type="term" value="C:nucleus"/>
    <property type="evidence" value="ECO:0007669"/>
    <property type="project" value="UniProtKB-SubCell"/>
</dbReference>
<dbReference type="EMBL" id="BQKY01000016">
    <property type="protein sequence ID" value="GJN94035.1"/>
    <property type="molecule type" value="Genomic_DNA"/>
</dbReference>
<proteinExistence type="inferred from homology"/>
<gene>
    <name evidence="9" type="ORF">Rhopal_007098-T1</name>
</gene>
<dbReference type="SMART" id="SM00426">
    <property type="entry name" value="TEA"/>
    <property type="match status" value="1"/>
</dbReference>
<evidence type="ECO:0000256" key="7">
    <source>
        <dbReference type="SAM" id="MobiDB-lite"/>
    </source>
</evidence>
<dbReference type="PANTHER" id="PTHR11834">
    <property type="entry name" value="TRANSCRIPTIONAL ENHANCER FACTOR TEF RELATED"/>
    <property type="match status" value="1"/>
</dbReference>
<keyword evidence="4" id="KW-0804">Transcription</keyword>
<keyword evidence="10" id="KW-1185">Reference proteome</keyword>
<sequence length="627" mass="63540">MSRSSSRLAYKATEHQLAHPDDTASPAPSASATPARKSRTTTAAAATPSTPAATLAQPDDDDEDDDEDDAAAAPALAAIAAASGSSSSARPRNTPISASGRRLHNRAEEGNLWDAEMDRVLFAGMALIPALGRRTVWLGDDSYGRNGLLGEYLRRQTGKIRNRTQVASHLAVMRKNRPNDQQLADLINGHPLAADALATTNWSELLGPDLHPTSVSTAKAENDRVKRHRDEVVALQKARRGSSASLSNAGSPAAAHVSRSYVSSPGLGPGGASAAGSSHKGRKRGAAGTKRRAGRSSAAARDDADDDLASSDLSELPSSDDEENGAAAAGASASYKKARVSSRPPASLSGDGFDLAPAGPGGSASARQHSRRTSARRSYVPYGALATDGSDDDAHANEDDDDLTLSPARTRRVPPARGSTTPGSGFAPPKQPASLPGAGAGASAPPAPMFAAPAPGPFGSPSSTSAAGAAPADITSASIPAASTASASSSSFAAPPPPKSASAAMDLDDEQHADADESKPVVVVGVPAPSARAAPATSTLDELSRVAAAAAAAAVDEPAQADSSKMDVALLEEGEREALEAARARAREAGFGEVEAGELGEEGELGEGGERGFFGSVRKGLWKLVGL</sequence>
<feature type="compositionally biased region" description="Basic and acidic residues" evidence="7">
    <location>
        <begin position="220"/>
        <end position="232"/>
    </location>
</feature>
<comment type="similarity">
    <text evidence="2">Belongs to the TEC1 family.</text>
</comment>
<feature type="region of interest" description="Disordered" evidence="7">
    <location>
        <begin position="206"/>
        <end position="521"/>
    </location>
</feature>
<dbReference type="Proteomes" id="UP001342314">
    <property type="component" value="Unassembled WGS sequence"/>
</dbReference>
<feature type="compositionally biased region" description="Low complexity" evidence="7">
    <location>
        <begin position="71"/>
        <end position="89"/>
    </location>
</feature>
<dbReference type="GO" id="GO:0005667">
    <property type="term" value="C:transcription regulator complex"/>
    <property type="evidence" value="ECO:0007669"/>
    <property type="project" value="TreeGrafter"/>
</dbReference>
<dbReference type="GO" id="GO:0000981">
    <property type="term" value="F:DNA-binding transcription factor activity, RNA polymerase II-specific"/>
    <property type="evidence" value="ECO:0007669"/>
    <property type="project" value="TreeGrafter"/>
</dbReference>
<feature type="DNA-binding region" description="TEA" evidence="6">
    <location>
        <begin position="106"/>
        <end position="180"/>
    </location>
</feature>
<organism evidence="9 10">
    <name type="scientific">Rhodotorula paludigena</name>
    <dbReference type="NCBI Taxonomy" id="86838"/>
    <lineage>
        <taxon>Eukaryota</taxon>
        <taxon>Fungi</taxon>
        <taxon>Dikarya</taxon>
        <taxon>Basidiomycota</taxon>
        <taxon>Pucciniomycotina</taxon>
        <taxon>Microbotryomycetes</taxon>
        <taxon>Sporidiobolales</taxon>
        <taxon>Sporidiobolaceae</taxon>
        <taxon>Rhodotorula</taxon>
    </lineage>
</organism>
<comment type="caution">
    <text evidence="9">The sequence shown here is derived from an EMBL/GenBank/DDBJ whole genome shotgun (WGS) entry which is preliminary data.</text>
</comment>
<dbReference type="GO" id="GO:0000978">
    <property type="term" value="F:RNA polymerase II cis-regulatory region sequence-specific DNA binding"/>
    <property type="evidence" value="ECO:0007669"/>
    <property type="project" value="TreeGrafter"/>
</dbReference>
<feature type="compositionally biased region" description="Low complexity" evidence="7">
    <location>
        <begin position="432"/>
        <end position="493"/>
    </location>
</feature>
<keyword evidence="5" id="KW-0539">Nucleus</keyword>
<evidence type="ECO:0000256" key="1">
    <source>
        <dbReference type="ARBA" id="ARBA00004123"/>
    </source>
</evidence>
<evidence type="ECO:0000313" key="10">
    <source>
        <dbReference type="Proteomes" id="UP001342314"/>
    </source>
</evidence>
<evidence type="ECO:0000313" key="9">
    <source>
        <dbReference type="EMBL" id="GJN94035.1"/>
    </source>
</evidence>
<dbReference type="PANTHER" id="PTHR11834:SF0">
    <property type="entry name" value="PROTEIN SCALLOPED"/>
    <property type="match status" value="1"/>
</dbReference>
<evidence type="ECO:0000256" key="2">
    <source>
        <dbReference type="ARBA" id="ARBA00008421"/>
    </source>
</evidence>
<protein>
    <recommendedName>
        <fullName evidence="8">TEA domain-containing protein</fullName>
    </recommendedName>
</protein>
<evidence type="ECO:0000256" key="6">
    <source>
        <dbReference type="PROSITE-ProRule" id="PRU00505"/>
    </source>
</evidence>
<reference evidence="9 10" key="1">
    <citation type="submission" date="2021-12" db="EMBL/GenBank/DDBJ databases">
        <title>High titer production of polyol ester of fatty acids by Rhodotorula paludigena BS15 towards product separation-free biomass refinery.</title>
        <authorList>
            <person name="Mano J."/>
            <person name="Ono H."/>
            <person name="Tanaka T."/>
            <person name="Naito K."/>
            <person name="Sushida H."/>
            <person name="Ike M."/>
            <person name="Tokuyasu K."/>
            <person name="Kitaoka M."/>
        </authorList>
    </citation>
    <scope>NUCLEOTIDE SEQUENCE [LARGE SCALE GENOMIC DNA]</scope>
    <source>
        <strain evidence="9 10">BS15</strain>
    </source>
</reference>